<dbReference type="SMART" id="SM00271">
    <property type="entry name" value="DnaJ"/>
    <property type="match status" value="1"/>
</dbReference>
<dbReference type="GO" id="GO:0044183">
    <property type="term" value="F:protein folding chaperone"/>
    <property type="evidence" value="ECO:0007669"/>
    <property type="project" value="TreeGrafter"/>
</dbReference>
<dbReference type="Proteomes" id="UP001165122">
    <property type="component" value="Unassembled WGS sequence"/>
</dbReference>
<dbReference type="AlphaFoldDB" id="A0A9W6ZLL5"/>
<protein>
    <recommendedName>
        <fullName evidence="1">J domain-containing protein</fullName>
    </recommendedName>
</protein>
<evidence type="ECO:0000313" key="2">
    <source>
        <dbReference type="EMBL" id="GMH52470.1"/>
    </source>
</evidence>
<dbReference type="PRINTS" id="PR00625">
    <property type="entry name" value="JDOMAIN"/>
</dbReference>
<dbReference type="OrthoDB" id="10250354at2759"/>
<keyword evidence="3" id="KW-1185">Reference proteome</keyword>
<dbReference type="Gene3D" id="1.10.287.110">
    <property type="entry name" value="DnaJ domain"/>
    <property type="match status" value="1"/>
</dbReference>
<dbReference type="PROSITE" id="PS50076">
    <property type="entry name" value="DNAJ_2"/>
    <property type="match status" value="1"/>
</dbReference>
<dbReference type="Pfam" id="PF00226">
    <property type="entry name" value="DnaJ"/>
    <property type="match status" value="1"/>
</dbReference>
<sequence length="228" mass="25639">MPNPLPRIRNCYKLLAINPTSSTKEIKTAYRKLALLWHPDKNPTDDQAESRFKDLQEAYSVLSDKQRRQDHDREIGLNDIRMRGGVGGAGPAGSKNWNFKQSNKGYDVKSATYRPTAPPKWGGTGFNENIHAHHHYGDEIRSASGKISSDSTYRPPEFQSGAFRNVDLNEGGGVGYVGKGENLKERTLQDVKANITERMKERKANRPVRRKIAKNPKGGDNEHRCVIL</sequence>
<gene>
    <name evidence="2" type="ORF">TrLO_g7806</name>
</gene>
<proteinExistence type="predicted"/>
<dbReference type="GO" id="GO:0005634">
    <property type="term" value="C:nucleus"/>
    <property type="evidence" value="ECO:0007669"/>
    <property type="project" value="TreeGrafter"/>
</dbReference>
<dbReference type="GO" id="GO:0051082">
    <property type="term" value="F:unfolded protein binding"/>
    <property type="evidence" value="ECO:0007669"/>
    <property type="project" value="TreeGrafter"/>
</dbReference>
<dbReference type="InterPro" id="IPR036869">
    <property type="entry name" value="J_dom_sf"/>
</dbReference>
<name>A0A9W6ZLL5_9STRA</name>
<evidence type="ECO:0000313" key="3">
    <source>
        <dbReference type="Proteomes" id="UP001165122"/>
    </source>
</evidence>
<dbReference type="SUPFAM" id="SSF46565">
    <property type="entry name" value="Chaperone J-domain"/>
    <property type="match status" value="1"/>
</dbReference>
<dbReference type="CDD" id="cd06257">
    <property type="entry name" value="DnaJ"/>
    <property type="match status" value="1"/>
</dbReference>
<evidence type="ECO:0000259" key="1">
    <source>
        <dbReference type="PROSITE" id="PS50076"/>
    </source>
</evidence>
<dbReference type="GO" id="GO:0051087">
    <property type="term" value="F:protein-folding chaperone binding"/>
    <property type="evidence" value="ECO:0007669"/>
    <property type="project" value="TreeGrafter"/>
</dbReference>
<comment type="caution">
    <text evidence="2">The sequence shown here is derived from an EMBL/GenBank/DDBJ whole genome shotgun (WGS) entry which is preliminary data.</text>
</comment>
<feature type="domain" description="J" evidence="1">
    <location>
        <begin position="10"/>
        <end position="75"/>
    </location>
</feature>
<dbReference type="GO" id="GO:0005737">
    <property type="term" value="C:cytoplasm"/>
    <property type="evidence" value="ECO:0007669"/>
    <property type="project" value="TreeGrafter"/>
</dbReference>
<organism evidence="2 3">
    <name type="scientific">Triparma laevis f. longispina</name>
    <dbReference type="NCBI Taxonomy" id="1714387"/>
    <lineage>
        <taxon>Eukaryota</taxon>
        <taxon>Sar</taxon>
        <taxon>Stramenopiles</taxon>
        <taxon>Ochrophyta</taxon>
        <taxon>Bolidophyceae</taxon>
        <taxon>Parmales</taxon>
        <taxon>Triparmaceae</taxon>
        <taxon>Triparma</taxon>
    </lineage>
</organism>
<dbReference type="EMBL" id="BRXW01000418">
    <property type="protein sequence ID" value="GMH52470.1"/>
    <property type="molecule type" value="Genomic_DNA"/>
</dbReference>
<accession>A0A9W6ZLL5</accession>
<dbReference type="PANTHER" id="PTHR43948">
    <property type="entry name" value="DNAJ HOMOLOG SUBFAMILY B"/>
    <property type="match status" value="1"/>
</dbReference>
<dbReference type="PANTHER" id="PTHR43948:SF10">
    <property type="entry name" value="MRJ, ISOFORM E"/>
    <property type="match status" value="1"/>
</dbReference>
<dbReference type="InterPro" id="IPR001623">
    <property type="entry name" value="DnaJ_domain"/>
</dbReference>
<reference evidence="3" key="1">
    <citation type="journal article" date="2023" name="Commun. Biol.">
        <title>Genome analysis of Parmales, the sister group of diatoms, reveals the evolutionary specialization of diatoms from phago-mixotrophs to photoautotrophs.</title>
        <authorList>
            <person name="Ban H."/>
            <person name="Sato S."/>
            <person name="Yoshikawa S."/>
            <person name="Yamada K."/>
            <person name="Nakamura Y."/>
            <person name="Ichinomiya M."/>
            <person name="Sato N."/>
            <person name="Blanc-Mathieu R."/>
            <person name="Endo H."/>
            <person name="Kuwata A."/>
            <person name="Ogata H."/>
        </authorList>
    </citation>
    <scope>NUCLEOTIDE SEQUENCE [LARGE SCALE GENOMIC DNA]</scope>
    <source>
        <strain evidence="3">NIES 3700</strain>
    </source>
</reference>